<reference evidence="4" key="4">
    <citation type="submission" date="2019-03" db="EMBL/GenBank/DDBJ databases">
        <authorList>
            <person name="Huang Y."/>
        </authorList>
    </citation>
    <scope>NUCLEOTIDE SEQUENCE</scope>
    <source>
        <strain evidence="4">JCM 16608</strain>
    </source>
</reference>
<dbReference type="EMBL" id="BMCK01000002">
    <property type="protein sequence ID" value="GGD17226.1"/>
    <property type="molecule type" value="Genomic_DNA"/>
</dbReference>
<proteinExistence type="predicted"/>
<feature type="transmembrane region" description="Helical" evidence="2">
    <location>
        <begin position="158"/>
        <end position="180"/>
    </location>
</feature>
<keyword evidence="2" id="KW-0472">Membrane</keyword>
<protein>
    <submittedName>
        <fullName evidence="4">Uncharacterized protein</fullName>
    </submittedName>
</protein>
<dbReference type="RefSeq" id="WP_135831913.1">
    <property type="nucleotide sequence ID" value="NZ_BMCK01000002.1"/>
</dbReference>
<feature type="transmembrane region" description="Helical" evidence="2">
    <location>
        <begin position="124"/>
        <end position="146"/>
    </location>
</feature>
<feature type="region of interest" description="Disordered" evidence="1">
    <location>
        <begin position="1"/>
        <end position="49"/>
    </location>
</feature>
<keyword evidence="6" id="KW-1185">Reference proteome</keyword>
<evidence type="ECO:0000256" key="2">
    <source>
        <dbReference type="SAM" id="Phobius"/>
    </source>
</evidence>
<evidence type="ECO:0000313" key="6">
    <source>
        <dbReference type="Proteomes" id="UP000630594"/>
    </source>
</evidence>
<accession>A0A4P7UC14</accession>
<reference evidence="4 5" key="1">
    <citation type="journal article" date="2008" name="Int. J. Syst. Evol. Microbiol.">
        <title>Nocardioides daphniae sp. nov., isolated from Daphnia cucullata (Crustacea: Cladocera).</title>
        <authorList>
            <person name="Toth E.M."/>
            <person name="Keki Z."/>
            <person name="Homonnay Z.G."/>
            <person name="Borsodi A.K."/>
            <person name="Marialigeti K."/>
            <person name="Schumann P."/>
        </authorList>
    </citation>
    <scope>NUCLEOTIDE SEQUENCE [LARGE SCALE GENOMIC DNA]</scope>
    <source>
        <strain evidence="4 5">JCM 16608</strain>
    </source>
</reference>
<evidence type="ECO:0000313" key="5">
    <source>
        <dbReference type="Proteomes" id="UP000297025"/>
    </source>
</evidence>
<gene>
    <name evidence="4" type="ORF">E2C04_05870</name>
    <name evidence="3" type="ORF">GCM10007231_15230</name>
</gene>
<reference evidence="3" key="2">
    <citation type="journal article" date="2014" name="Int. J. Syst. Evol. Microbiol.">
        <title>Complete genome of a new Firmicutes species belonging to the dominant human colonic microbiota ('Ruminococcus bicirculans') reveals two chromosomes and a selective capacity to utilize plant glucans.</title>
        <authorList>
            <consortium name="NISC Comparative Sequencing Program"/>
            <person name="Wegmann U."/>
            <person name="Louis P."/>
            <person name="Goesmann A."/>
            <person name="Henrissat B."/>
            <person name="Duncan S.H."/>
            <person name="Flint H.J."/>
        </authorList>
    </citation>
    <scope>NUCLEOTIDE SEQUENCE</scope>
    <source>
        <strain evidence="3">CCM 7403</strain>
    </source>
</reference>
<dbReference type="EMBL" id="CP038462">
    <property type="protein sequence ID" value="QCC76865.1"/>
    <property type="molecule type" value="Genomic_DNA"/>
</dbReference>
<feature type="compositionally biased region" description="Pro residues" evidence="1">
    <location>
        <begin position="21"/>
        <end position="34"/>
    </location>
</feature>
<sequence>MNDPRHGNPPPTAPGGGPLGPAYPRPPAGRPAPPVGHASAPPQVWQRPERRVRSPGAALAALACFSVLAPVVVMLVGVVVLAVIWALFAMMLALTGGSVAADESTGELYEGAGGQWFSNQLAELLPWAGGSFVLSLVVGGLTVLLLRGTTGVRYWHPTVQGALGGLVGVALALVVGLFAVV</sequence>
<dbReference type="Proteomes" id="UP000297025">
    <property type="component" value="Chromosome"/>
</dbReference>
<dbReference type="Proteomes" id="UP000630594">
    <property type="component" value="Unassembled WGS sequence"/>
</dbReference>
<reference evidence="3" key="5">
    <citation type="submission" date="2024-05" db="EMBL/GenBank/DDBJ databases">
        <authorList>
            <person name="Sun Q."/>
            <person name="Sedlacek I."/>
        </authorList>
    </citation>
    <scope>NUCLEOTIDE SEQUENCE</scope>
    <source>
        <strain evidence="3">CCM 7403</strain>
    </source>
</reference>
<feature type="transmembrane region" description="Helical" evidence="2">
    <location>
        <begin position="57"/>
        <end position="88"/>
    </location>
</feature>
<keyword evidence="2" id="KW-0812">Transmembrane</keyword>
<name>A0A4P7UC14_9ACTN</name>
<dbReference type="AlphaFoldDB" id="A0A4P7UC14"/>
<keyword evidence="2" id="KW-1133">Transmembrane helix</keyword>
<dbReference type="KEGG" id="ndp:E2C04_05870"/>
<evidence type="ECO:0000256" key="1">
    <source>
        <dbReference type="SAM" id="MobiDB-lite"/>
    </source>
</evidence>
<organism evidence="4 5">
    <name type="scientific">Nocardioides daphniae</name>
    <dbReference type="NCBI Taxonomy" id="402297"/>
    <lineage>
        <taxon>Bacteria</taxon>
        <taxon>Bacillati</taxon>
        <taxon>Actinomycetota</taxon>
        <taxon>Actinomycetes</taxon>
        <taxon>Propionibacteriales</taxon>
        <taxon>Nocardioidaceae</taxon>
        <taxon>Nocardioides</taxon>
    </lineage>
</organism>
<reference evidence="6" key="3">
    <citation type="journal article" date="2019" name="Int. J. Syst. Evol. Microbiol.">
        <title>The Global Catalogue of Microorganisms (GCM) 10K type strain sequencing project: providing services to taxonomists for standard genome sequencing and annotation.</title>
        <authorList>
            <consortium name="The Broad Institute Genomics Platform"/>
            <consortium name="The Broad Institute Genome Sequencing Center for Infectious Disease"/>
            <person name="Wu L."/>
            <person name="Ma J."/>
        </authorList>
    </citation>
    <scope>NUCLEOTIDE SEQUENCE [LARGE SCALE GENOMIC DNA]</scope>
    <source>
        <strain evidence="6">CCM 7403</strain>
    </source>
</reference>
<evidence type="ECO:0000313" key="3">
    <source>
        <dbReference type="EMBL" id="GGD17226.1"/>
    </source>
</evidence>
<evidence type="ECO:0000313" key="4">
    <source>
        <dbReference type="EMBL" id="QCC76865.1"/>
    </source>
</evidence>